<name>A0AC59YAB0_RANTA</name>
<sequence>MKLIELGFLLGLFTFSLLTTPLMGGMTRITDMICGKFKDPCSMSIKFGSCYEVHFRYFYNKTSKLCESFVYSGCDGNLNNYKLKIECQLACEKDFKNTMKSGWIHFFLGLIFSMPLHTRSGFVFSPALKRTLCEIGYLGDYCNYPPVSGTCKLALTRYYYDTLTFNCEPFIFSGCGSNRNNFKQKYICEKFCLPER</sequence>
<dbReference type="Proteomes" id="UP001162501">
    <property type="component" value="Chromosome 11"/>
</dbReference>
<dbReference type="EMBL" id="OX596095">
    <property type="protein sequence ID" value="CAM9519910.1"/>
    <property type="molecule type" value="Genomic_DNA"/>
</dbReference>
<proteinExistence type="predicted"/>
<organism evidence="1 2">
    <name type="scientific">Rangifer tarandus platyrhynchus</name>
    <name type="common">Svalbard reindeer</name>
    <dbReference type="NCBI Taxonomy" id="3082113"/>
    <lineage>
        <taxon>Eukaryota</taxon>
        <taxon>Metazoa</taxon>
        <taxon>Chordata</taxon>
        <taxon>Craniata</taxon>
        <taxon>Vertebrata</taxon>
        <taxon>Euteleostomi</taxon>
        <taxon>Mammalia</taxon>
        <taxon>Eutheria</taxon>
        <taxon>Laurasiatheria</taxon>
        <taxon>Artiodactyla</taxon>
        <taxon>Ruminantia</taxon>
        <taxon>Pecora</taxon>
        <taxon>Cervidae</taxon>
        <taxon>Odocoileinae</taxon>
        <taxon>Rangifer</taxon>
    </lineage>
</organism>
<gene>
    <name evidence="1" type="ORF">MRATA1EN22A_LOCUS3682</name>
</gene>
<reference evidence="1" key="2">
    <citation type="submission" date="2025-03" db="EMBL/GenBank/DDBJ databases">
        <authorList>
            <consortium name="ELIXIR-Norway"/>
            <consortium name="Elixir Norway"/>
        </authorList>
    </citation>
    <scope>NUCLEOTIDE SEQUENCE</scope>
</reference>
<protein>
    <submittedName>
        <fullName evidence="1">Uncharacterized protein</fullName>
    </submittedName>
</protein>
<evidence type="ECO:0000313" key="2">
    <source>
        <dbReference type="Proteomes" id="UP001162501"/>
    </source>
</evidence>
<evidence type="ECO:0000313" key="1">
    <source>
        <dbReference type="EMBL" id="CAM9519910.1"/>
    </source>
</evidence>
<accession>A0AC59YAB0</accession>
<reference evidence="1" key="1">
    <citation type="submission" date="2023-05" db="EMBL/GenBank/DDBJ databases">
        <authorList>
            <consortium name="ELIXIR-Norway"/>
        </authorList>
    </citation>
    <scope>NUCLEOTIDE SEQUENCE</scope>
</reference>